<comment type="caution">
    <text evidence="2">The sequence shown here is derived from an EMBL/GenBank/DDBJ whole genome shotgun (WGS) entry which is preliminary data.</text>
</comment>
<gene>
    <name evidence="2" type="ORF">COU90_01125</name>
</gene>
<accession>A0A2M8KY43</accession>
<evidence type="ECO:0000256" key="1">
    <source>
        <dbReference type="SAM" id="Phobius"/>
    </source>
</evidence>
<organism evidence="2 3">
    <name type="scientific">Candidatus Ryanbacteria bacterium CG10_big_fil_rev_8_21_14_0_10_43_42</name>
    <dbReference type="NCBI Taxonomy" id="1974864"/>
    <lineage>
        <taxon>Bacteria</taxon>
        <taxon>Candidatus Ryaniibacteriota</taxon>
    </lineage>
</organism>
<sequence>MENAKKAFSAIGAIIVLLTCIYLFVNHQRGIGEKYSSDTDRFVFIRDVEKHAGTLTPASIIDDTKTLRLTDIFSDANKSRYGADTRPPDGVGLIVSFIWRNNGTRLREETFRIPVWNHSEQPSNARRREFVDESERKFDQLVQEFVKPVAVRYPYVLVLDTTNGGDNIAPGVQHTIDTMLSLKDAGHTVPFRIHFITGTIYQGDYFIADNVTKEALEEGMNRGRKKPVEDQSFVFSSLRSVLRNLDAGTTVEIYTDGTENSPPPGINLYKSSQLLDESNWKKLDDYFSLEGLTLDGVTIRLHPMKLDDYKKSLLQDKALQYIASRLKLTGAEVSIEL</sequence>
<protein>
    <submittedName>
        <fullName evidence="2">Uncharacterized protein</fullName>
    </submittedName>
</protein>
<keyword evidence="1" id="KW-1133">Transmembrane helix</keyword>
<evidence type="ECO:0000313" key="2">
    <source>
        <dbReference type="EMBL" id="PJE64849.1"/>
    </source>
</evidence>
<dbReference type="EMBL" id="PFEF01000003">
    <property type="protein sequence ID" value="PJE64849.1"/>
    <property type="molecule type" value="Genomic_DNA"/>
</dbReference>
<name>A0A2M8KY43_9BACT</name>
<proteinExistence type="predicted"/>
<dbReference type="Proteomes" id="UP000229098">
    <property type="component" value="Unassembled WGS sequence"/>
</dbReference>
<dbReference type="AlphaFoldDB" id="A0A2M8KY43"/>
<feature type="transmembrane region" description="Helical" evidence="1">
    <location>
        <begin position="7"/>
        <end position="25"/>
    </location>
</feature>
<reference evidence="3" key="1">
    <citation type="submission" date="2017-09" db="EMBL/GenBank/DDBJ databases">
        <title>Depth-based differentiation of microbial function through sediment-hosted aquifers and enrichment of novel symbionts in the deep terrestrial subsurface.</title>
        <authorList>
            <person name="Probst A.J."/>
            <person name="Ladd B."/>
            <person name="Jarett J.K."/>
            <person name="Geller-Mcgrath D.E."/>
            <person name="Sieber C.M.K."/>
            <person name="Emerson J.B."/>
            <person name="Anantharaman K."/>
            <person name="Thomas B.C."/>
            <person name="Malmstrom R."/>
            <person name="Stieglmeier M."/>
            <person name="Klingl A."/>
            <person name="Woyke T."/>
            <person name="Ryan C.M."/>
            <person name="Banfield J.F."/>
        </authorList>
    </citation>
    <scope>NUCLEOTIDE SEQUENCE [LARGE SCALE GENOMIC DNA]</scope>
</reference>
<keyword evidence="1" id="KW-0472">Membrane</keyword>
<evidence type="ECO:0000313" key="3">
    <source>
        <dbReference type="Proteomes" id="UP000229098"/>
    </source>
</evidence>
<keyword evidence="1" id="KW-0812">Transmembrane</keyword>